<evidence type="ECO:0000256" key="11">
    <source>
        <dbReference type="ARBA" id="ARBA00023180"/>
    </source>
</evidence>
<dbReference type="SMART" id="SM00327">
    <property type="entry name" value="VWA"/>
    <property type="match status" value="12"/>
</dbReference>
<dbReference type="InterPro" id="IPR002223">
    <property type="entry name" value="Kunitz_BPTI"/>
</dbReference>
<dbReference type="STRING" id="299123.ENSLSDP00000011448"/>
<dbReference type="InterPro" id="IPR041900">
    <property type="entry name" value="vWA_collagen_alpha3-VI-like"/>
</dbReference>
<dbReference type="PROSITE" id="PS50853">
    <property type="entry name" value="FN3"/>
    <property type="match status" value="1"/>
</dbReference>
<feature type="domain" description="VWFA" evidence="17">
    <location>
        <begin position="2667"/>
        <end position="2863"/>
    </location>
</feature>
<dbReference type="CDD" id="cd01481">
    <property type="entry name" value="vWA_collagen_alpha3-VI-like"/>
    <property type="match status" value="4"/>
</dbReference>
<comment type="subcellular location">
    <subcellularLocation>
        <location evidence="1">Secreted</location>
        <location evidence="1">Extracellular space</location>
        <location evidence="1">Extracellular matrix</location>
    </subcellularLocation>
</comment>
<feature type="domain" description="VWFA" evidence="17">
    <location>
        <begin position="1718"/>
        <end position="1891"/>
    </location>
</feature>
<evidence type="ECO:0000256" key="14">
    <source>
        <dbReference type="ARBA" id="ARBA00044000"/>
    </source>
</evidence>
<evidence type="ECO:0000256" key="12">
    <source>
        <dbReference type="ARBA" id="ARBA00023278"/>
    </source>
</evidence>
<evidence type="ECO:0000256" key="6">
    <source>
        <dbReference type="ARBA" id="ARBA00022737"/>
    </source>
</evidence>
<dbReference type="PRINTS" id="PR00453">
    <property type="entry name" value="VWFADOMAIN"/>
</dbReference>
<comment type="function">
    <text evidence="13">Collagen VI acts as a cell-binding protein.</text>
</comment>
<dbReference type="InterPro" id="IPR036116">
    <property type="entry name" value="FN3_sf"/>
</dbReference>
<accession>A0A218UJH8</accession>
<evidence type="ECO:0000256" key="15">
    <source>
        <dbReference type="ARBA" id="ARBA00074093"/>
    </source>
</evidence>
<keyword evidence="8" id="KW-0722">Serine protease inhibitor</keyword>
<evidence type="ECO:0000256" key="5">
    <source>
        <dbReference type="ARBA" id="ARBA00022729"/>
    </source>
</evidence>
<dbReference type="FunFam" id="3.40.50.410:FF:000004">
    <property type="entry name" value="collagen alpha-6(VI) chain"/>
    <property type="match status" value="1"/>
</dbReference>
<evidence type="ECO:0000313" key="20">
    <source>
        <dbReference type="EMBL" id="OWK53741.1"/>
    </source>
</evidence>
<dbReference type="SMART" id="SM00060">
    <property type="entry name" value="FN3"/>
    <property type="match status" value="1"/>
</dbReference>
<dbReference type="FunFam" id="4.10.410.10:FF:000007">
    <property type="entry name" value="Collagen type VI alpha 3 chain"/>
    <property type="match status" value="1"/>
</dbReference>
<dbReference type="InterPro" id="IPR036880">
    <property type="entry name" value="Kunitz_BPTI_sf"/>
</dbReference>
<dbReference type="Gene3D" id="4.10.410.10">
    <property type="entry name" value="Pancreatic trypsin inhibitor Kunitz domain"/>
    <property type="match status" value="2"/>
</dbReference>
<keyword evidence="6" id="KW-0677">Repeat</keyword>
<feature type="domain" description="VWFA" evidence="17">
    <location>
        <begin position="866"/>
        <end position="1038"/>
    </location>
</feature>
<dbReference type="PANTHER" id="PTHR24020:SF13">
    <property type="entry name" value="COLLAGEN ALPHA-3(VI) CHAIN"/>
    <property type="match status" value="1"/>
</dbReference>
<evidence type="ECO:0000256" key="4">
    <source>
        <dbReference type="ARBA" id="ARBA00022690"/>
    </source>
</evidence>
<evidence type="ECO:0000256" key="3">
    <source>
        <dbReference type="ARBA" id="ARBA00022530"/>
    </source>
</evidence>
<keyword evidence="9 20" id="KW-0176">Collagen</keyword>
<dbReference type="PANTHER" id="PTHR24020">
    <property type="entry name" value="COLLAGEN ALPHA"/>
    <property type="match status" value="1"/>
</dbReference>
<keyword evidence="3" id="KW-0272">Extracellular matrix</keyword>
<name>A0A218UJH8_9PASE</name>
<feature type="domain" description="VWFA" evidence="17">
    <location>
        <begin position="668"/>
        <end position="841"/>
    </location>
</feature>
<dbReference type="Pfam" id="PF00014">
    <property type="entry name" value="Kunitz_BPTI"/>
    <property type="match status" value="2"/>
</dbReference>
<keyword evidence="7" id="KW-0130">Cell adhesion</keyword>
<comment type="caution">
    <text evidence="20">The sequence shown here is derived from an EMBL/GenBank/DDBJ whole genome shotgun (WGS) entry which is preliminary data.</text>
</comment>
<evidence type="ECO:0000256" key="8">
    <source>
        <dbReference type="ARBA" id="ARBA00022900"/>
    </source>
</evidence>
<dbReference type="PROSITE" id="PS00280">
    <property type="entry name" value="BPTI_KUNITZ_1"/>
    <property type="match status" value="1"/>
</dbReference>
<dbReference type="InterPro" id="IPR013783">
    <property type="entry name" value="Ig-like_fold"/>
</dbReference>
<protein>
    <recommendedName>
        <fullName evidence="15">Collagen alpha-3(VI) chain</fullName>
    </recommendedName>
</protein>
<dbReference type="GO" id="GO:0007155">
    <property type="term" value="P:cell adhesion"/>
    <property type="evidence" value="ECO:0007669"/>
    <property type="project" value="UniProtKB-KW"/>
</dbReference>
<feature type="domain" description="VWFA" evidence="17">
    <location>
        <begin position="1316"/>
        <end position="1487"/>
    </location>
</feature>
<feature type="domain" description="VWFA" evidence="17">
    <location>
        <begin position="62"/>
        <end position="236"/>
    </location>
</feature>
<dbReference type="FunFam" id="3.40.50.410:FF:000016">
    <property type="entry name" value="Collagen type VI alpha 3 chain"/>
    <property type="match status" value="1"/>
</dbReference>
<evidence type="ECO:0000256" key="16">
    <source>
        <dbReference type="SAM" id="MobiDB-lite"/>
    </source>
</evidence>
<dbReference type="GO" id="GO:0004867">
    <property type="term" value="F:serine-type endopeptidase inhibitor activity"/>
    <property type="evidence" value="ECO:0007669"/>
    <property type="project" value="UniProtKB-KW"/>
</dbReference>
<dbReference type="FunFam" id="3.40.50.410:FF:000037">
    <property type="entry name" value="Collagen type VI alpha 3 chain"/>
    <property type="match status" value="1"/>
</dbReference>
<evidence type="ECO:0000259" key="17">
    <source>
        <dbReference type="PROSITE" id="PS50234"/>
    </source>
</evidence>
<feature type="compositionally biased region" description="Polar residues" evidence="16">
    <location>
        <begin position="2935"/>
        <end position="2987"/>
    </location>
</feature>
<keyword evidence="21" id="KW-1185">Reference proteome</keyword>
<evidence type="ECO:0000256" key="9">
    <source>
        <dbReference type="ARBA" id="ARBA00023119"/>
    </source>
</evidence>
<keyword evidence="12" id="KW-0379">Hydroxylation</keyword>
<dbReference type="SMART" id="SM00131">
    <property type="entry name" value="KU"/>
    <property type="match status" value="2"/>
</dbReference>
<dbReference type="GO" id="GO:0005589">
    <property type="term" value="C:collagen type VI trimer"/>
    <property type="evidence" value="ECO:0007669"/>
    <property type="project" value="UniProtKB-ARBA"/>
</dbReference>
<dbReference type="FunFam" id="3.40.50.410:FF:000022">
    <property type="entry name" value="Collagen type VI alpha 3 chain"/>
    <property type="match status" value="1"/>
</dbReference>
<keyword evidence="4" id="KW-0646">Protease inhibitor</keyword>
<evidence type="ECO:0000256" key="2">
    <source>
        <dbReference type="ARBA" id="ARBA00022525"/>
    </source>
</evidence>
<feature type="domain" description="VWFA" evidence="17">
    <location>
        <begin position="2449"/>
        <end position="2629"/>
    </location>
</feature>
<feature type="domain" description="BPTI/Kunitz inhibitor" evidence="18">
    <location>
        <begin position="3111"/>
        <end position="3162"/>
    </location>
</feature>
<dbReference type="PROSITE" id="PS50234">
    <property type="entry name" value="VWFA"/>
    <property type="match status" value="11"/>
</dbReference>
<organism evidence="20 21">
    <name type="scientific">Lonchura striata</name>
    <name type="common">white-rumped munia</name>
    <dbReference type="NCBI Taxonomy" id="40157"/>
    <lineage>
        <taxon>Eukaryota</taxon>
        <taxon>Metazoa</taxon>
        <taxon>Chordata</taxon>
        <taxon>Craniata</taxon>
        <taxon>Vertebrata</taxon>
        <taxon>Euteleostomi</taxon>
        <taxon>Archelosauria</taxon>
        <taxon>Archosauria</taxon>
        <taxon>Dinosauria</taxon>
        <taxon>Saurischia</taxon>
        <taxon>Theropoda</taxon>
        <taxon>Coelurosauria</taxon>
        <taxon>Aves</taxon>
        <taxon>Neognathae</taxon>
        <taxon>Neoaves</taxon>
        <taxon>Telluraves</taxon>
        <taxon>Australaves</taxon>
        <taxon>Passeriformes</taxon>
        <taxon>Passeroidea</taxon>
        <taxon>Estrildidae</taxon>
        <taxon>Estrildinae</taxon>
        <taxon>Lonchura</taxon>
    </lineage>
</organism>
<dbReference type="Gene3D" id="2.60.40.10">
    <property type="entry name" value="Immunoglobulins"/>
    <property type="match status" value="1"/>
</dbReference>
<evidence type="ECO:0000256" key="7">
    <source>
        <dbReference type="ARBA" id="ARBA00022889"/>
    </source>
</evidence>
<evidence type="ECO:0000259" key="19">
    <source>
        <dbReference type="PROSITE" id="PS50853"/>
    </source>
</evidence>
<dbReference type="InterPro" id="IPR036465">
    <property type="entry name" value="vWFA_dom_sf"/>
</dbReference>
<keyword evidence="5" id="KW-0732">Signal</keyword>
<keyword evidence="2" id="KW-0964">Secreted</keyword>
<gene>
    <name evidence="20" type="primary">COL6A3</name>
    <name evidence="20" type="ORF">RLOC_00000419</name>
</gene>
<dbReference type="EMBL" id="MUZQ01000267">
    <property type="protein sequence ID" value="OWK53741.1"/>
    <property type="molecule type" value="Genomic_DNA"/>
</dbReference>
<evidence type="ECO:0000256" key="10">
    <source>
        <dbReference type="ARBA" id="ARBA00023157"/>
    </source>
</evidence>
<reference evidence="20 21" key="1">
    <citation type="submission" date="2017-05" db="EMBL/GenBank/DDBJ databases">
        <title>Genome of assembly of the Bengalese finch, Lonchura striata domestica.</title>
        <authorList>
            <person name="Colquitt B.M."/>
            <person name="Brainard M.S."/>
        </authorList>
    </citation>
    <scope>NUCLEOTIDE SEQUENCE [LARGE SCALE GENOMIC DNA]</scope>
    <source>
        <strain evidence="20">White83orange57</strain>
    </source>
</reference>
<dbReference type="InterPro" id="IPR003961">
    <property type="entry name" value="FN3_dom"/>
</dbReference>
<dbReference type="PROSITE" id="PS50279">
    <property type="entry name" value="BPTI_KUNITZ_2"/>
    <property type="match status" value="2"/>
</dbReference>
<dbReference type="FunFam" id="3.40.50.410:FF:000003">
    <property type="entry name" value="Collagen type VI alpha 3 chain"/>
    <property type="match status" value="6"/>
</dbReference>
<evidence type="ECO:0000259" key="18">
    <source>
        <dbReference type="PROSITE" id="PS50279"/>
    </source>
</evidence>
<dbReference type="FunFam" id="3.40.50.410:FF:000035">
    <property type="entry name" value="collagen alpha-3(VI) chain isoform X3"/>
    <property type="match status" value="1"/>
</dbReference>
<dbReference type="CDD" id="cd22629">
    <property type="entry name" value="Kunitz_collagen_alpha3_VI"/>
    <property type="match status" value="1"/>
</dbReference>
<evidence type="ECO:0000256" key="13">
    <source>
        <dbReference type="ARBA" id="ARBA00043858"/>
    </source>
</evidence>
<evidence type="ECO:0000256" key="1">
    <source>
        <dbReference type="ARBA" id="ARBA00004498"/>
    </source>
</evidence>
<keyword evidence="10" id="KW-1015">Disulfide bond</keyword>
<feature type="domain" description="Fibronectin type-III" evidence="19">
    <location>
        <begin position="2997"/>
        <end position="3089"/>
    </location>
</feature>
<feature type="region of interest" description="Disordered" evidence="16">
    <location>
        <begin position="2280"/>
        <end position="2299"/>
    </location>
</feature>
<dbReference type="Pfam" id="PF00092">
    <property type="entry name" value="VWA"/>
    <property type="match status" value="11"/>
</dbReference>
<dbReference type="InterPro" id="IPR002035">
    <property type="entry name" value="VWF_A"/>
</dbReference>
<dbReference type="Pfam" id="PF00041">
    <property type="entry name" value="fn3"/>
    <property type="match status" value="1"/>
</dbReference>
<feature type="domain" description="BPTI/Kunitz inhibitor" evidence="18">
    <location>
        <begin position="3170"/>
        <end position="3220"/>
    </location>
</feature>
<dbReference type="PRINTS" id="PR00759">
    <property type="entry name" value="BASICPTASE"/>
</dbReference>
<sequence length="3235" mass="355360">MFRAIIVVFGRNKVRKGHSKGKYFGEDVSAGHPWVGRAGLSSGFGLVGAQQQAAVKTIAVADIIFLVDSSWSVGKEHFQLVREFLYDVVKALDVGGNDFRFALVQFSGNPHTEFQLNTYPSTQDVLSHIANMTYVGGGAEPGKGLEYLIEKHLTKAAGSRASEGVPQVIVVLTDGQPRDDVALPSSLLNSARVNLFAVGVQDAVEGELQEVASGPLDTHRFNLENFTTLHGIVGDLVASVHSSMTPEKAGAKGLVKDITAQESADLIFLIDGSNNIGSVNFPAIRDFLVNLIEILRVGAQQIHIGVVQYSDQPRTEFALNSYSTKADVLDAVKALRFRGGEEANTGAALEFVVENLFTQAGGSRIEEAVPQILVLISGGESSDDIREGLLAVKQAGIFSFSIGVLNADSAELQQIATDGSFAYTALDIRNLDALQELLLPNIVGVAQRLILLAAPTIVTEVIEVNKKDIVFLIDGSTALGAAPFNAIRDFVAKIVQRLEVGPDLIQVAVAQYADTVKPEFYFNTHQTRKDVMANVRKMKLMGGTTLNTGSALDFVRDNFFTSAAGCRMEEGVLPMLVLITGGKSRDAVGQAAAEMKRNRIVTLAVGSRNADLAELQEIAHERDFVFNPNDFRLQFMQAILPEVLSPIRTLSGGLIVPEPPSVQVTKRDIIFLLDGSLNVGNANFPFVRDFVATLVNYLDVGSDKMRVGLVQFSDTPKTEFSLYSYQTKSDIIQRLGQLRPKGGSVLNTGSALNFVLSNHFTEAGGSRINEQVPQVLVLVTAGSSADPFLQVSNELARAGVLTFAVGIRNADKAELEKIAFNPRMVYFMDDFSALAALPQELNKPITTYVSGGVEEVPLAPTESKKDVLFLIDGSANLLGSFPAVRDFVHKVISDLNVGSDATRVAVAQFSDTIQVEFDFNEYSSKQDMLVKVKRMKIKTGKQLNIGAALDEAIRRLFVKEAGSRIEEGVPQFLVLLVAGRSTDDVEEPSDVLKHAGVVTFGIKARNADPVELERIVYAPQFLLNVESLQRISELQPHIVNLLRTVQLQPAGLTRRSCLNPRVTSCVPSSFNPSFSSSMYEENINHCKRESHFPSPHFPYLSQTIVEKGEKKDVVFLIDGSDGVRRGFPLLKTFVQRVVESLDIGRDKVRVAVAQYSNTIQPEFLLDTHEDKADLVSAIQQLKLMGGSPLNTGAALDYLIKNVFTVSSGSRIAEGVPQFLILLTADRSQDDVRRPSVVLKTSGTVPFGIGIGNADLTELQTISFLPDFAISVPDFSQLDSVQQVVSNRVIRLTKQEIESLAPDLVFTSPSPAGVKRDVVFLVDGSRYAAQEFYLVRDLIGRIVNNLDVGIDTTRISVVQFSDHPHVEFLLNTHSTKDEVQNAVRQLRSKGGQQVNVGEALEFVAKTIFTRPSGSRIEEGVPQFLIILSSRKSDDDFEYPSLQVKQVGVAPMMIAKNVDTEEMIQISLSPEYIFQVSSFQELPSLEQKLLTPIETLTVDQIRRLLGDVQPPVDVSGDEKDIVFLIDSSDSVQADGLAHIRDFISRIVQQLEVGPNKVRIGVVQFSNSIFPEFYLKTHKSKNAVLEAIRRLRLRGGSPLNAGKALDFVVKNYFIKSAGSRIEDGVPQHLVVILGDRSQDDVDRPARVITSTNIKPLGVGARNVDRDQLQVITNDPGRVLVVQDFTGLSTLEKRVQNILDELPIPTTDSPGPFPPGSKKQADIVFLLDGSINLGRDNFQEVLQFVYSVVDAIYRDGDSIQVGLAQYNSDVTDEFFLKDHSTKAQILDAINKVIYKGGRVANTGAAIKHIQERHFVKEAGSRIDQRVPQIAFIVTGGKSTDDGPRASLEIAQKGVKVFAVGVKNIDLKEVSLLASENAMSFRASTAQELSELNEQVLVTLEAAMEERLCPAPTDVTRDCDLDVIIGFDVSDVGPGQNIFSSQRGLESRVESVLNRIMQMQKISCTGNQAPNVRVAIMAQAQGGPVEGLDFSEYQPELLERFLDMRTRGPYYLRADTLRSYLSKFRSSPAGSTKVIIHFTDGVDEPINQLEAASSTLHSEGVNALIFVGLDRVTNFDRVMQLEFGRGFTYNRPLRVNLLDLDFELAEQLDNIAERTCCKVPCKCSGQRGDRGVPGPIGPKGVTGDLGYGGYPGDEGGPGSRGFPGEKVGSYSLMPQQRAVNWEKWVWMALMEKREIRELRVNEGNEVIVGSVEIREIQELIILNGAPEDKRVKLDQWEILDRQGQRAQMVKWGGGAPRARLVSQGQLENKACEGHRVPLARLAHQASEESRVSLDPGQGVDPQDPQENVAGLVPWEERVSLETLDPKGRTDSRAHEERWVMMDEMELVARVLKAGREDLVTVVLLEAPAPKETEVAEEMQEYLGHLVRKERLDTLGHLVHKAPWRYTLHSVHSTSLHSLKQGLKGEKGESRDQCALVRNIKDKCRPKECPVFPTELAFAIDTSSGVVREVFNRMKQTVLRVVNNLTIAESNCPRGARVALVTYNNEVTTEIRFADARKKSSLLQQIQNFQATLTTKPRSLETAMSFVARNTFKRARSGFLMRKVAVFFSNGDTRASPQLNDAVLKLYDAGVVPVFLTSRQDAVLARALEINNTAVGHAIVLPTSGAQLNQTIQRLLTCHICLDVCDPHPSCVGTGQRPAFRDRRAAPTDVDSDIAFILDSSESTTPLQFSEMRKYISHIVTNLEISSEPKVSQHHARVAVLQQAPYEHETNSSFPPVKTEFSLTDYASKEKIINYLHNQMTQLHGTRALGSAIEHTIAHVFESAPSPRDLKVIVLMMTGKVNKKELEHLERVVINAKCKGYFFVILGIGRKVNAKNIYSLASEPNDVFFKLVDKPGELHEEPLMRFGTLLPSFIRSEFAFYLSPEIRKQCEWLQNGQQVQSQHPVLIGQKAVFVAPNATASQTFPASTTVSATIRPAASAHSRTTPASTTAQTRAPETSPASSVAQGNATAQGAASATTHTKASGRATSNTTAAGGRRRHSAKTHDIQITDVTESSARLRWASPEPHSTFDVTVTLAHDHSLVQRQNLTGTEHVVRGLRSGQKYVVAVTGYQKSQPKVTYTGSFSTKTPGQSQVSLANMMLNTEPLEGPESDWPDPCLLDFDMGMQCKDYQIVWFFDSKHKFCSQGWYGGCGGNANRFETEAECNNKCLKPLLDICRLQKDEGTCRSFVLKWYYDPETKSCARFWYGGCGGNENRFNTQKECEKLCAPGTINPGAVTTMGT</sequence>
<evidence type="ECO:0000313" key="21">
    <source>
        <dbReference type="Proteomes" id="UP000197619"/>
    </source>
</evidence>
<feature type="region of interest" description="Disordered" evidence="16">
    <location>
        <begin position="2929"/>
        <end position="3004"/>
    </location>
</feature>
<dbReference type="CDD" id="cd01450">
    <property type="entry name" value="vWFA_subfamily_ECM"/>
    <property type="match status" value="2"/>
</dbReference>
<dbReference type="SUPFAM" id="SSF57362">
    <property type="entry name" value="BPTI-like"/>
    <property type="match status" value="2"/>
</dbReference>
<dbReference type="SUPFAM" id="SSF49265">
    <property type="entry name" value="Fibronectin type III"/>
    <property type="match status" value="1"/>
</dbReference>
<dbReference type="Gene3D" id="3.40.50.410">
    <property type="entry name" value="von Willebrand factor, type A domain"/>
    <property type="match status" value="11"/>
</dbReference>
<feature type="domain" description="VWFA" evidence="17">
    <location>
        <begin position="468"/>
        <end position="647"/>
    </location>
</feature>
<dbReference type="FunFam" id="4.10.410.10:FF:000020">
    <property type="entry name" value="Collagen, type VI, alpha 3"/>
    <property type="match status" value="1"/>
</dbReference>
<proteinExistence type="inferred from homology"/>
<dbReference type="CDD" id="cd22635">
    <property type="entry name" value="Kunitz_papilin"/>
    <property type="match status" value="1"/>
</dbReference>
<dbReference type="Proteomes" id="UP000197619">
    <property type="component" value="Unassembled WGS sequence"/>
</dbReference>
<dbReference type="InterPro" id="IPR020901">
    <property type="entry name" value="Prtase_inh_Kunz-CS"/>
</dbReference>
<keyword evidence="11" id="KW-0325">Glycoprotein</keyword>
<comment type="similarity">
    <text evidence="14">Belongs to the type VI collagen family.</text>
</comment>
<dbReference type="SUPFAM" id="SSF53300">
    <property type="entry name" value="vWA-like"/>
    <property type="match status" value="12"/>
</dbReference>
<dbReference type="InterPro" id="IPR050525">
    <property type="entry name" value="ECM_Assembly_Org"/>
</dbReference>
<feature type="domain" description="VWFA" evidence="17">
    <location>
        <begin position="1112"/>
        <end position="1288"/>
    </location>
</feature>
<feature type="domain" description="VWFA" evidence="17">
    <location>
        <begin position="1518"/>
        <end position="1698"/>
    </location>
</feature>
<feature type="domain" description="VWFA" evidence="17">
    <location>
        <begin position="265"/>
        <end position="442"/>
    </location>
</feature>
<dbReference type="CDD" id="cd00063">
    <property type="entry name" value="FN3"/>
    <property type="match status" value="1"/>
</dbReference>
<dbReference type="FunFam" id="3.40.50.410:FF:000021">
    <property type="entry name" value="Collagen, type VI, alpha 3"/>
    <property type="match status" value="1"/>
</dbReference>